<feature type="domain" description="FYVE-type" evidence="6">
    <location>
        <begin position="109"/>
        <end position="169"/>
    </location>
</feature>
<dbReference type="InterPro" id="IPR000306">
    <property type="entry name" value="Znf_FYVE"/>
</dbReference>
<dbReference type="GO" id="GO:0005765">
    <property type="term" value="C:lysosomal membrane"/>
    <property type="evidence" value="ECO:0007669"/>
    <property type="project" value="TreeGrafter"/>
</dbReference>
<keyword evidence="4" id="KW-0862">Zinc</keyword>
<keyword evidence="1" id="KW-0597">Phosphoprotein</keyword>
<sequence>PWQEQLWYRKLINQPILFVEQLLMNTKISTLDTILLSLKTRISKFEPGSPLSPQCLDALLRRYASKALDISIRKKTISQNKNLPFNQTNNRDKFKIPDKAPDKTEWIPNDDVSECMCCSITVFSMFNRRHHCRRCGRVVCASCSKHRMKIAGYGNVTVRVCNECLEYIKPKTIHTSLPHDSNQWSSNYEGKLTIMDKDNHEPEWILTNNIEYNETVRGEFMYAHAPSVSLCMSILKLHFESIALIRFLITTIEEMMQLLRPNIPGVLNPEVDYIFVVRMLRSLVDFARLCTSRQGVTSYGAEIEHILSEINFLDLLVSSHGGCTLLPSEPLRGHTKLRQLRENLLEHELFTLALEVSTKAGLDYGSVWSAWGKACLKAGSWKEAREKFSHCSLHKKEMQHGAILTDIIQLLQNNPHSSDLKFRLSNLQNLADCKSLDKQCYSRLNQNVLEECLYYLKTYGSHGQLLQFYLHQHNLKAAIRFVIESSVDAQVFLDTFFLPCLRLGLMMQVYEEMITTDKSLKLWKNYIGVICAHFDRQKMYYSLYETQIWMNDHIRAAITCTYFYTNKTRNYQDLNSNLKYLDLSTSHLLAALKSTPGYERKDLVMNLKKEEIIQHLSTIKLQIEVTQFLASRCLETSMATVPPTLFGSNEQRSRVAIMILICGENLCQSLLLANRIIDEWNLDKYLIFCKVGEKFVEKDQIADMRKLVDMLGNEVLSNKVILSILRKQPSKLDDLIYLINDVSMKITAYIECGQLKSAYLLAVQSKLLNFIPKILQASELLNQPLIKKICLQLLYQLDDKQT</sequence>
<dbReference type="PROSITE" id="PS50178">
    <property type="entry name" value="ZF_FYVE"/>
    <property type="match status" value="1"/>
</dbReference>
<protein>
    <recommendedName>
        <fullName evidence="6">FYVE-type domain-containing protein</fullName>
    </recommendedName>
</protein>
<dbReference type="SMART" id="SM00064">
    <property type="entry name" value="FYVE"/>
    <property type="match status" value="1"/>
</dbReference>
<dbReference type="InterPro" id="IPR028730">
    <property type="entry name" value="ZFYVE26"/>
</dbReference>
<dbReference type="EMBL" id="GEDC01026999">
    <property type="protein sequence ID" value="JAS10299.1"/>
    <property type="molecule type" value="Transcribed_RNA"/>
</dbReference>
<dbReference type="GO" id="GO:0030496">
    <property type="term" value="C:midbody"/>
    <property type="evidence" value="ECO:0007669"/>
    <property type="project" value="TreeGrafter"/>
</dbReference>
<dbReference type="Pfam" id="PF25569">
    <property type="entry name" value="TPR_ZFYVE26"/>
    <property type="match status" value="1"/>
</dbReference>
<dbReference type="GO" id="GO:0032266">
    <property type="term" value="F:phosphatidylinositol-3-phosphate binding"/>
    <property type="evidence" value="ECO:0007669"/>
    <property type="project" value="InterPro"/>
</dbReference>
<dbReference type="GO" id="GO:0000724">
    <property type="term" value="P:double-strand break repair via homologous recombination"/>
    <property type="evidence" value="ECO:0007669"/>
    <property type="project" value="InterPro"/>
</dbReference>
<dbReference type="PANTHER" id="PTHR46591:SF1">
    <property type="entry name" value="ZINC FINGER FYVE DOMAIN-CONTAINING PROTEIN 26"/>
    <property type="match status" value="1"/>
</dbReference>
<dbReference type="GO" id="GO:0032465">
    <property type="term" value="P:regulation of cytokinesis"/>
    <property type="evidence" value="ECO:0007669"/>
    <property type="project" value="TreeGrafter"/>
</dbReference>
<dbReference type="GO" id="GO:0008270">
    <property type="term" value="F:zinc ion binding"/>
    <property type="evidence" value="ECO:0007669"/>
    <property type="project" value="UniProtKB-KW"/>
</dbReference>
<dbReference type="Gene3D" id="3.30.40.10">
    <property type="entry name" value="Zinc/RING finger domain, C3HC4 (zinc finger)"/>
    <property type="match status" value="1"/>
</dbReference>
<feature type="non-terminal residue" evidence="7">
    <location>
        <position position="1"/>
    </location>
</feature>
<dbReference type="GO" id="GO:0000281">
    <property type="term" value="P:mitotic cytokinesis"/>
    <property type="evidence" value="ECO:0007669"/>
    <property type="project" value="InterPro"/>
</dbReference>
<evidence type="ECO:0000256" key="2">
    <source>
        <dbReference type="ARBA" id="ARBA00022723"/>
    </source>
</evidence>
<name>A0A1B6CAC6_9HEMI</name>
<organism evidence="7">
    <name type="scientific">Clastoptera arizonana</name>
    <name type="common">Arizona spittle bug</name>
    <dbReference type="NCBI Taxonomy" id="38151"/>
    <lineage>
        <taxon>Eukaryota</taxon>
        <taxon>Metazoa</taxon>
        <taxon>Ecdysozoa</taxon>
        <taxon>Arthropoda</taxon>
        <taxon>Hexapoda</taxon>
        <taxon>Insecta</taxon>
        <taxon>Pterygota</taxon>
        <taxon>Neoptera</taxon>
        <taxon>Paraneoptera</taxon>
        <taxon>Hemiptera</taxon>
        <taxon>Auchenorrhyncha</taxon>
        <taxon>Cercopoidea</taxon>
        <taxon>Clastopteridae</taxon>
        <taxon>Clastoptera</taxon>
    </lineage>
</organism>
<evidence type="ECO:0000259" key="6">
    <source>
        <dbReference type="PROSITE" id="PS50178"/>
    </source>
</evidence>
<dbReference type="SUPFAM" id="SSF57903">
    <property type="entry name" value="FYVE/PHD zinc finger"/>
    <property type="match status" value="1"/>
</dbReference>
<dbReference type="Pfam" id="PF01363">
    <property type="entry name" value="FYVE"/>
    <property type="match status" value="1"/>
</dbReference>
<dbReference type="AlphaFoldDB" id="A0A1B6CAC6"/>
<dbReference type="PANTHER" id="PTHR46591">
    <property type="entry name" value="ZINC FINGER FYVE DOMAIN-CONTAINING PROTEIN 26"/>
    <property type="match status" value="1"/>
</dbReference>
<keyword evidence="3 5" id="KW-0863">Zinc-finger</keyword>
<evidence type="ECO:0000313" key="7">
    <source>
        <dbReference type="EMBL" id="JAS10299.1"/>
    </source>
</evidence>
<dbReference type="InterPro" id="IPR057946">
    <property type="entry name" value="TPR_ZFYVE26"/>
</dbReference>
<dbReference type="InterPro" id="IPR013083">
    <property type="entry name" value="Znf_RING/FYVE/PHD"/>
</dbReference>
<proteinExistence type="predicted"/>
<gene>
    <name evidence="7" type="ORF">g.22942</name>
</gene>
<evidence type="ECO:0000256" key="1">
    <source>
        <dbReference type="ARBA" id="ARBA00022553"/>
    </source>
</evidence>
<evidence type="ECO:0000256" key="4">
    <source>
        <dbReference type="ARBA" id="ARBA00022833"/>
    </source>
</evidence>
<keyword evidence="2" id="KW-0479">Metal-binding</keyword>
<dbReference type="InterPro" id="IPR011011">
    <property type="entry name" value="Znf_FYVE_PHD"/>
</dbReference>
<dbReference type="GO" id="GO:0005813">
    <property type="term" value="C:centrosome"/>
    <property type="evidence" value="ECO:0007669"/>
    <property type="project" value="TreeGrafter"/>
</dbReference>
<dbReference type="InterPro" id="IPR017455">
    <property type="entry name" value="Znf_FYVE-rel"/>
</dbReference>
<accession>A0A1B6CAC6</accession>
<evidence type="ECO:0000256" key="3">
    <source>
        <dbReference type="ARBA" id="ARBA00022771"/>
    </source>
</evidence>
<reference evidence="7" key="1">
    <citation type="submission" date="2015-12" db="EMBL/GenBank/DDBJ databases">
        <title>De novo transcriptome assembly of four potential Pierce s Disease insect vectors from Arizona vineyards.</title>
        <authorList>
            <person name="Tassone E.E."/>
        </authorList>
    </citation>
    <scope>NUCLEOTIDE SEQUENCE</scope>
</reference>
<evidence type="ECO:0000256" key="5">
    <source>
        <dbReference type="PROSITE-ProRule" id="PRU00091"/>
    </source>
</evidence>